<dbReference type="InterPro" id="IPR006050">
    <property type="entry name" value="DNA_photolyase_N"/>
</dbReference>
<dbReference type="OrthoDB" id="435881at2759"/>
<reference evidence="9" key="1">
    <citation type="submission" date="2021-11" db="EMBL/GenBank/DDBJ databases">
        <authorList>
            <person name="Herlambang A."/>
            <person name="Guo Y."/>
            <person name="Takashima Y."/>
            <person name="Nishizawa T."/>
        </authorList>
    </citation>
    <scope>NUCLEOTIDE SEQUENCE</scope>
    <source>
        <strain evidence="9">E1425</strain>
    </source>
</reference>
<feature type="domain" description="Photolyase/cryptochrome alpha/beta" evidence="8">
    <location>
        <begin position="60"/>
        <end position="198"/>
    </location>
</feature>
<accession>A0A9P3M003</accession>
<keyword evidence="10" id="KW-1185">Reference proteome</keyword>
<feature type="binding site" evidence="6">
    <location>
        <begin position="449"/>
        <end position="451"/>
    </location>
    <ligand>
        <name>FAD</name>
        <dbReference type="ChEBI" id="CHEBI:57692"/>
    </ligand>
</feature>
<dbReference type="GO" id="GO:0006950">
    <property type="term" value="P:response to stress"/>
    <property type="evidence" value="ECO:0007669"/>
    <property type="project" value="UniProtKB-ARBA"/>
</dbReference>
<comment type="cofactor">
    <cofactor evidence="1">
        <name>(6R)-5,10-methylene-5,6,7,8-tetrahydrofolate</name>
        <dbReference type="ChEBI" id="CHEBI:15636"/>
    </cofactor>
</comment>
<keyword evidence="5" id="KW-0157">Chromophore</keyword>
<evidence type="ECO:0000259" key="8">
    <source>
        <dbReference type="PROSITE" id="PS51645"/>
    </source>
</evidence>
<dbReference type="FunFam" id="1.10.579.10:FF:000003">
    <property type="entry name" value="Deoxyribodipyrimidine photo-lyase"/>
    <property type="match status" value="1"/>
</dbReference>
<dbReference type="Gene3D" id="1.10.579.10">
    <property type="entry name" value="DNA Cyclobutane Dipyrimidine Photolyase, subunit A, domain 3"/>
    <property type="match status" value="1"/>
</dbReference>
<dbReference type="GO" id="GO:0071949">
    <property type="term" value="F:FAD binding"/>
    <property type="evidence" value="ECO:0007669"/>
    <property type="project" value="TreeGrafter"/>
</dbReference>
<feature type="binding site" evidence="6">
    <location>
        <begin position="351"/>
        <end position="358"/>
    </location>
    <ligand>
        <name>FAD</name>
        <dbReference type="ChEBI" id="CHEBI:57692"/>
    </ligand>
</feature>
<evidence type="ECO:0000256" key="7">
    <source>
        <dbReference type="PIRSR" id="PIRSR602081-2"/>
    </source>
</evidence>
<dbReference type="GO" id="GO:0043153">
    <property type="term" value="P:entrainment of circadian clock by photoperiod"/>
    <property type="evidence" value="ECO:0007669"/>
    <property type="project" value="TreeGrafter"/>
</dbReference>
<feature type="binding site" evidence="6">
    <location>
        <position position="297"/>
    </location>
    <ligand>
        <name>FAD</name>
        <dbReference type="ChEBI" id="CHEBI:57692"/>
    </ligand>
</feature>
<evidence type="ECO:0000256" key="2">
    <source>
        <dbReference type="ARBA" id="ARBA00005862"/>
    </source>
</evidence>
<dbReference type="NCBIfam" id="NF007955">
    <property type="entry name" value="PRK10674.1"/>
    <property type="match status" value="1"/>
</dbReference>
<dbReference type="InterPro" id="IPR018394">
    <property type="entry name" value="DNA_photolyase_1_CS_C"/>
</dbReference>
<evidence type="ECO:0000256" key="5">
    <source>
        <dbReference type="ARBA" id="ARBA00022991"/>
    </source>
</evidence>
<dbReference type="EMBL" id="BQFW01000012">
    <property type="protein sequence ID" value="GJJ76465.1"/>
    <property type="molecule type" value="Genomic_DNA"/>
</dbReference>
<feature type="site" description="Electron transfer via tryptophanyl radical" evidence="7">
    <location>
        <position position="383"/>
    </location>
</feature>
<dbReference type="InterPro" id="IPR002081">
    <property type="entry name" value="Cryptochrome/DNA_photolyase_1"/>
</dbReference>
<sequence>MPPKKRAADDEGHEAKTSDFKKYIAAYAATSTARTSSLSKLQETVVKKEEPDNAGLIVTKNTLMWFRTDLRLQDNTALHAASIRAKVGNSFLVGLYIISPEEWRDHDEAPVKIDFWMRNLHCLRESLEKLAIPLVIKTAIHKDDIPGIVQSVVEDMYISHVFWNAELLVDERKRDASVKKALLARSNVQVEECDDQCIVPPADVRTKTGNPYAVFTPFYNTWCKLVDSEPHYLELSQTPERNPPEIRTTFAQYFDQNPPSSYPHTLDINNMKELYPAGESQAHRRLDSFIKNKASRYQEGRDIPQLEGTSVLSPYLAAGVISARQCVAAARTANKGKLTTGDEGLKTWIKEVGWREFYRHIVVAFPRVSKSHAFQPKTETVEWSDNEEHFQRWCQGKTGFPIVDAGMRQLNSIGYMHNRLRMITACFLVKDLLINWQQGEKYFMSQLIDGDLPSNNGGWQWSASTGTDAQPYFRVFNPLLQSQRFDAKGDFIRRWVPELKSLNDKQIHNPHGVLSPKEFAKLRYPKPIVDHASAKAKYIAEFKRVLALA</sequence>
<dbReference type="InterPro" id="IPR014729">
    <property type="entry name" value="Rossmann-like_a/b/a_fold"/>
</dbReference>
<dbReference type="PRINTS" id="PR00147">
    <property type="entry name" value="DNAPHOTLYASE"/>
</dbReference>
<dbReference type="InterPro" id="IPR005101">
    <property type="entry name" value="Cryptochr/Photolyase_FAD-bd"/>
</dbReference>
<gene>
    <name evidence="9" type="ORF">EMPS_08824</name>
</gene>
<dbReference type="GO" id="GO:0003677">
    <property type="term" value="F:DNA binding"/>
    <property type="evidence" value="ECO:0007669"/>
    <property type="project" value="TreeGrafter"/>
</dbReference>
<evidence type="ECO:0000313" key="9">
    <source>
        <dbReference type="EMBL" id="GJJ76465.1"/>
    </source>
</evidence>
<comment type="caution">
    <text evidence="9">The sequence shown here is derived from an EMBL/GenBank/DDBJ whole genome shotgun (WGS) entry which is preliminary data.</text>
</comment>
<dbReference type="SUPFAM" id="SSF48173">
    <property type="entry name" value="Cryptochrome/photolyase FAD-binding domain"/>
    <property type="match status" value="1"/>
</dbReference>
<dbReference type="PROSITE" id="PS51645">
    <property type="entry name" value="PHR_CRY_ALPHA_BETA"/>
    <property type="match status" value="1"/>
</dbReference>
<dbReference type="PANTHER" id="PTHR11455">
    <property type="entry name" value="CRYPTOCHROME"/>
    <property type="match status" value="1"/>
</dbReference>
<dbReference type="GO" id="GO:0032922">
    <property type="term" value="P:circadian regulation of gene expression"/>
    <property type="evidence" value="ECO:0007669"/>
    <property type="project" value="TreeGrafter"/>
</dbReference>
<dbReference type="GO" id="GO:0006139">
    <property type="term" value="P:nucleobase-containing compound metabolic process"/>
    <property type="evidence" value="ECO:0007669"/>
    <property type="project" value="UniProtKB-ARBA"/>
</dbReference>
<dbReference type="Pfam" id="PF00875">
    <property type="entry name" value="DNA_photolyase"/>
    <property type="match status" value="1"/>
</dbReference>
<comment type="cofactor">
    <cofactor evidence="6">
        <name>FAD</name>
        <dbReference type="ChEBI" id="CHEBI:57692"/>
    </cofactor>
    <text evidence="6">Binds 1 FAD per subunit.</text>
</comment>
<dbReference type="SUPFAM" id="SSF52425">
    <property type="entry name" value="Cryptochrome/photolyase, N-terminal domain"/>
    <property type="match status" value="1"/>
</dbReference>
<evidence type="ECO:0000313" key="10">
    <source>
        <dbReference type="Proteomes" id="UP000827284"/>
    </source>
</evidence>
<dbReference type="InterPro" id="IPR036155">
    <property type="entry name" value="Crypto/Photolyase_N_sf"/>
</dbReference>
<feature type="site" description="Electron transfer via tryptophanyl radical" evidence="7">
    <location>
        <position position="459"/>
    </location>
</feature>
<dbReference type="Proteomes" id="UP000827284">
    <property type="component" value="Unassembled WGS sequence"/>
</dbReference>
<feature type="binding site" evidence="6">
    <location>
        <position position="348"/>
    </location>
    <ligand>
        <name>FAD</name>
        <dbReference type="ChEBI" id="CHEBI:57692"/>
    </ligand>
</feature>
<evidence type="ECO:0000256" key="3">
    <source>
        <dbReference type="ARBA" id="ARBA00022630"/>
    </source>
</evidence>
<dbReference type="InterPro" id="IPR036134">
    <property type="entry name" value="Crypto/Photolyase_FAD-like_sf"/>
</dbReference>
<comment type="similarity">
    <text evidence="2">Belongs to the DNA photolyase class-1 family.</text>
</comment>
<dbReference type="Gene3D" id="1.25.40.80">
    <property type="match status" value="1"/>
</dbReference>
<dbReference type="PROSITE" id="PS00394">
    <property type="entry name" value="DNA_PHOTOLYASES_1_1"/>
    <property type="match status" value="1"/>
</dbReference>
<feature type="site" description="Electron transfer via tryptophanyl radical" evidence="7">
    <location>
        <position position="436"/>
    </location>
</feature>
<dbReference type="GO" id="GO:0003904">
    <property type="term" value="F:deoxyribodipyrimidine photo-lyase activity"/>
    <property type="evidence" value="ECO:0007669"/>
    <property type="project" value="TreeGrafter"/>
</dbReference>
<keyword evidence="4 6" id="KW-0274">FAD</keyword>
<name>A0A9P3M003_9FUNG</name>
<evidence type="ECO:0000256" key="1">
    <source>
        <dbReference type="ARBA" id="ARBA00001932"/>
    </source>
</evidence>
<proteinExistence type="inferred from homology"/>
<protein>
    <submittedName>
        <fullName evidence="9">Deoxyribodipyrimidine photo-lyase</fullName>
    </submittedName>
</protein>
<dbReference type="AlphaFoldDB" id="A0A9P3M003"/>
<reference evidence="9" key="2">
    <citation type="journal article" date="2022" name="Microbiol. Resour. Announc.">
        <title>Whole-Genome Sequence of Entomortierella parvispora E1425, a Mucoromycotan Fungus Associated with Burkholderiaceae-Related Endosymbiotic Bacteria.</title>
        <authorList>
            <person name="Herlambang A."/>
            <person name="Guo Y."/>
            <person name="Takashima Y."/>
            <person name="Narisawa K."/>
            <person name="Ohta H."/>
            <person name="Nishizawa T."/>
        </authorList>
    </citation>
    <scope>NUCLEOTIDE SEQUENCE</scope>
    <source>
        <strain evidence="9">E1425</strain>
    </source>
</reference>
<evidence type="ECO:0000256" key="6">
    <source>
        <dbReference type="PIRSR" id="PIRSR602081-1"/>
    </source>
</evidence>
<dbReference type="PANTHER" id="PTHR11455:SF18">
    <property type="entry name" value="SI:CH1073-390K14.1"/>
    <property type="match status" value="1"/>
</dbReference>
<keyword evidence="3 6" id="KW-0285">Flavoprotein</keyword>
<feature type="binding site" evidence="6">
    <location>
        <begin position="309"/>
        <end position="313"/>
    </location>
    <ligand>
        <name>FAD</name>
        <dbReference type="ChEBI" id="CHEBI:57692"/>
    </ligand>
</feature>
<organism evidence="9 10">
    <name type="scientific">Entomortierella parvispora</name>
    <dbReference type="NCBI Taxonomy" id="205924"/>
    <lineage>
        <taxon>Eukaryota</taxon>
        <taxon>Fungi</taxon>
        <taxon>Fungi incertae sedis</taxon>
        <taxon>Mucoromycota</taxon>
        <taxon>Mortierellomycotina</taxon>
        <taxon>Mortierellomycetes</taxon>
        <taxon>Mortierellales</taxon>
        <taxon>Mortierellaceae</taxon>
        <taxon>Entomortierella</taxon>
    </lineage>
</organism>
<dbReference type="GO" id="GO:0005737">
    <property type="term" value="C:cytoplasm"/>
    <property type="evidence" value="ECO:0007669"/>
    <property type="project" value="TreeGrafter"/>
</dbReference>
<dbReference type="Pfam" id="PF03441">
    <property type="entry name" value="FAD_binding_7"/>
    <property type="match status" value="1"/>
</dbReference>
<evidence type="ECO:0000256" key="4">
    <source>
        <dbReference type="ARBA" id="ARBA00022827"/>
    </source>
</evidence>
<dbReference type="GO" id="GO:0005634">
    <property type="term" value="C:nucleus"/>
    <property type="evidence" value="ECO:0007669"/>
    <property type="project" value="TreeGrafter"/>
</dbReference>
<dbReference type="Gene3D" id="3.40.50.620">
    <property type="entry name" value="HUPs"/>
    <property type="match status" value="1"/>
</dbReference>